<accession>A0A382CGX0</accession>
<sequence length="126" mass="14402">MTLELFVNGTLMRGLALHENLDGAVFLGEFHTLPIYRLYSIDNIHPGMFQVEAGGISVTGEMYRMSDEIFQRVKNNEPAGLYVGDVYLDNDTKVKGILFPRELAETKYKDISEFADWRTYMNSLVQ</sequence>
<dbReference type="EMBL" id="UINC01034464">
    <property type="protein sequence ID" value="SVB25336.1"/>
    <property type="molecule type" value="Genomic_DNA"/>
</dbReference>
<name>A0A382CGX0_9ZZZZ</name>
<dbReference type="InterPro" id="IPR013024">
    <property type="entry name" value="GGCT-like"/>
</dbReference>
<feature type="domain" description="Allophanate hydrolase C-terminal" evidence="1">
    <location>
        <begin position="4"/>
        <end position="121"/>
    </location>
</feature>
<organism evidence="2">
    <name type="scientific">marine metagenome</name>
    <dbReference type="NCBI Taxonomy" id="408172"/>
    <lineage>
        <taxon>unclassified sequences</taxon>
        <taxon>metagenomes</taxon>
        <taxon>ecological metagenomes</taxon>
    </lineage>
</organism>
<proteinExistence type="predicted"/>
<dbReference type="Gene3D" id="3.10.490.10">
    <property type="entry name" value="Gamma-glutamyl cyclotransferase-like"/>
    <property type="match status" value="1"/>
</dbReference>
<reference evidence="2" key="1">
    <citation type="submission" date="2018-05" db="EMBL/GenBank/DDBJ databases">
        <authorList>
            <person name="Lanie J.A."/>
            <person name="Ng W.-L."/>
            <person name="Kazmierczak K.M."/>
            <person name="Andrzejewski T.M."/>
            <person name="Davidsen T.M."/>
            <person name="Wayne K.J."/>
            <person name="Tettelin H."/>
            <person name="Glass J.I."/>
            <person name="Rusch D."/>
            <person name="Podicherti R."/>
            <person name="Tsui H.-C.T."/>
            <person name="Winkler M.E."/>
        </authorList>
    </citation>
    <scope>NUCLEOTIDE SEQUENCE</scope>
</reference>
<dbReference type="SUPFAM" id="SSF110857">
    <property type="entry name" value="Gamma-glutamyl cyclotransferase-like"/>
    <property type="match status" value="1"/>
</dbReference>
<gene>
    <name evidence="2" type="ORF">METZ01_LOCUS178190</name>
</gene>
<dbReference type="InterPro" id="IPR036568">
    <property type="entry name" value="GGCT-like_sf"/>
</dbReference>
<dbReference type="AlphaFoldDB" id="A0A382CGX0"/>
<evidence type="ECO:0000259" key="1">
    <source>
        <dbReference type="Pfam" id="PF21986"/>
    </source>
</evidence>
<evidence type="ECO:0000313" key="2">
    <source>
        <dbReference type="EMBL" id="SVB25336.1"/>
    </source>
</evidence>
<dbReference type="InterPro" id="IPR053844">
    <property type="entry name" value="AH_C"/>
</dbReference>
<dbReference type="CDD" id="cd06661">
    <property type="entry name" value="GGCT_like"/>
    <property type="match status" value="1"/>
</dbReference>
<protein>
    <recommendedName>
        <fullName evidence="1">Allophanate hydrolase C-terminal domain-containing protein</fullName>
    </recommendedName>
</protein>
<dbReference type="Pfam" id="PF21986">
    <property type="entry name" value="AH_C"/>
    <property type="match status" value="1"/>
</dbReference>